<feature type="signal peptide" evidence="1">
    <location>
        <begin position="1"/>
        <end position="20"/>
    </location>
</feature>
<evidence type="ECO:0000256" key="1">
    <source>
        <dbReference type="SAM" id="SignalP"/>
    </source>
</evidence>
<dbReference type="NCBIfam" id="NF047844">
    <property type="entry name" value="FlgcoilFcpBLepto"/>
    <property type="match status" value="1"/>
</dbReference>
<name>A0A0E2B0S4_9LEPT</name>
<sequence length="276" mass="31979">MKLQKLFLAVLIAISTAVFSQQNSGSDQKSQPSSAQLGQSILETEKKLDEKIFELNQRLTRHTVLMKMKVRVLPFRTVLFKGKANNDECAPAINQEDPANNCIRVEVYDFIRDEERGLNKNVQGALAKYMEIYFEGQNSNDPEPRTEPPRNINKLKSKIYKNNMVLEDKIISEVMDRGPNTQPSHNDKVEVFFQKDNYPEYGRPETPSEKGVGKYILAGVENTKTHPIRNSFKKEFYIKHLDQFDRLFTKIFDYNDQLGNENYKENVDALKDSLRY</sequence>
<protein>
    <submittedName>
        <fullName evidence="2">Uncharacterized protein</fullName>
    </submittedName>
</protein>
<keyword evidence="1" id="KW-0732">Signal</keyword>
<gene>
    <name evidence="2" type="ORF">LEP1GSC081_1579</name>
</gene>
<organism evidence="2 3">
    <name type="scientific">Leptospira kirschneri str. H1</name>
    <dbReference type="NCBI Taxonomy" id="1049966"/>
    <lineage>
        <taxon>Bacteria</taxon>
        <taxon>Pseudomonadati</taxon>
        <taxon>Spirochaetota</taxon>
        <taxon>Spirochaetia</taxon>
        <taxon>Leptospirales</taxon>
        <taxon>Leptospiraceae</taxon>
        <taxon>Leptospira</taxon>
    </lineage>
</organism>
<evidence type="ECO:0000313" key="3">
    <source>
        <dbReference type="Proteomes" id="UP000006253"/>
    </source>
</evidence>
<dbReference type="EMBL" id="AHMY02000051">
    <property type="protein sequence ID" value="EKO14822.1"/>
    <property type="molecule type" value="Genomic_DNA"/>
</dbReference>
<reference evidence="2 3" key="1">
    <citation type="submission" date="2012-10" db="EMBL/GenBank/DDBJ databases">
        <authorList>
            <person name="Harkins D.M."/>
            <person name="Durkin A.S."/>
            <person name="Brinkac L.M."/>
            <person name="Selengut J.D."/>
            <person name="Sanka R."/>
            <person name="DePew J."/>
            <person name="Purushe J."/>
            <person name="Peacock S.J."/>
            <person name="Thaipadungpanit J."/>
            <person name="Wuthiekanun V.W."/>
            <person name="Day N.P."/>
            <person name="Vinetz J.M."/>
            <person name="Sutton G.G."/>
            <person name="Nelson W.C."/>
            <person name="Fouts D.E."/>
        </authorList>
    </citation>
    <scope>NUCLEOTIDE SEQUENCE [LARGE SCALE GENOMIC DNA]</scope>
    <source>
        <strain evidence="2 3">H1</strain>
    </source>
</reference>
<dbReference type="Proteomes" id="UP000006253">
    <property type="component" value="Unassembled WGS sequence"/>
</dbReference>
<dbReference type="AlphaFoldDB" id="A0A0E2B0S4"/>
<feature type="chain" id="PRO_5002392506" evidence="1">
    <location>
        <begin position="21"/>
        <end position="276"/>
    </location>
</feature>
<dbReference type="InterPro" id="IPR058173">
    <property type="entry name" value="FcpB"/>
</dbReference>
<dbReference type="RefSeq" id="WP_004766204.1">
    <property type="nucleotide sequence ID" value="NZ_AHMY02000051.1"/>
</dbReference>
<accession>A0A0E2B0S4</accession>
<proteinExistence type="predicted"/>
<evidence type="ECO:0000313" key="2">
    <source>
        <dbReference type="EMBL" id="EKO14822.1"/>
    </source>
</evidence>
<comment type="caution">
    <text evidence="2">The sequence shown here is derived from an EMBL/GenBank/DDBJ whole genome shotgun (WGS) entry which is preliminary data.</text>
</comment>